<sequence length="163" mass="17562">MNELDVKTADLCDDFANELQVCGLDLKSYGGKKRFFGPISTVKVFEDNVLVKKALQTIPEGHVLVVDGGGSKRCALLGDRLGEIAEERKLAGVIINGCVRDTAELAQLNIGVLALGSHPLKSIKRGEGQEGIALQFGEVKWVPGHYVYADEDGVVVGEKLLEK</sequence>
<dbReference type="CDD" id="cd16841">
    <property type="entry name" value="RraA_family"/>
    <property type="match status" value="1"/>
</dbReference>
<comment type="catalytic activity">
    <reaction evidence="1 9">
        <text>4-hydroxy-4-methyl-2-oxoglutarate = 2 pyruvate</text>
        <dbReference type="Rhea" id="RHEA:22748"/>
        <dbReference type="ChEBI" id="CHEBI:15361"/>
        <dbReference type="ChEBI" id="CHEBI:58276"/>
        <dbReference type="EC" id="4.1.3.17"/>
    </reaction>
</comment>
<comment type="similarity">
    <text evidence="3 9">Belongs to the class II aldolase/RraA-like family.</text>
</comment>
<comment type="function">
    <text evidence="7 9">Catalyzes the aldol cleavage of 4-hydroxy-4-methyl-2-oxoglutarate (HMG) into 2 molecules of pyruvate. Also contains a secondary oxaloacetate (OAA) decarboxylase activity due to the common pyruvate enolate transition state formed following C-C bond cleavage in the retro-aldol and decarboxylation reactions.</text>
</comment>
<evidence type="ECO:0000313" key="11">
    <source>
        <dbReference type="Proteomes" id="UP001619911"/>
    </source>
</evidence>
<evidence type="ECO:0000256" key="5">
    <source>
        <dbReference type="ARBA" id="ARBA00022723"/>
    </source>
</evidence>
<keyword evidence="6 9" id="KW-0456">Lyase</keyword>
<gene>
    <name evidence="10" type="primary">rraA</name>
    <name evidence="10" type="ORF">QYG89_10545</name>
</gene>
<comment type="cofactor">
    <cofactor evidence="2 9">
        <name>a divalent metal cation</name>
        <dbReference type="ChEBI" id="CHEBI:60240"/>
    </cofactor>
</comment>
<keyword evidence="5 9" id="KW-0479">Metal-binding</keyword>
<evidence type="ECO:0000256" key="9">
    <source>
        <dbReference type="RuleBase" id="RU004338"/>
    </source>
</evidence>
<dbReference type="InterPro" id="IPR036704">
    <property type="entry name" value="RraA/RraA-like_sf"/>
</dbReference>
<accession>A0ABW8I9E4</accession>
<evidence type="ECO:0000256" key="7">
    <source>
        <dbReference type="ARBA" id="ARBA00025046"/>
    </source>
</evidence>
<dbReference type="PANTHER" id="PTHR33254">
    <property type="entry name" value="4-HYDROXY-4-METHYL-2-OXOGLUTARATE ALDOLASE 3-RELATED"/>
    <property type="match status" value="1"/>
</dbReference>
<dbReference type="Proteomes" id="UP001619911">
    <property type="component" value="Unassembled WGS sequence"/>
</dbReference>
<dbReference type="NCBIfam" id="NF006875">
    <property type="entry name" value="PRK09372.1"/>
    <property type="match status" value="1"/>
</dbReference>
<name>A0ABW8I9E4_9BACI</name>
<comment type="subunit">
    <text evidence="4 9">Homotrimer.</text>
</comment>
<organism evidence="10 11">
    <name type="scientific">Bacillus lumedeiriae</name>
    <dbReference type="NCBI Taxonomy" id="3058829"/>
    <lineage>
        <taxon>Bacteria</taxon>
        <taxon>Bacillati</taxon>
        <taxon>Bacillota</taxon>
        <taxon>Bacilli</taxon>
        <taxon>Bacillales</taxon>
        <taxon>Bacillaceae</taxon>
        <taxon>Bacillus</taxon>
    </lineage>
</organism>
<evidence type="ECO:0000256" key="2">
    <source>
        <dbReference type="ARBA" id="ARBA00001968"/>
    </source>
</evidence>
<evidence type="ECO:0000256" key="6">
    <source>
        <dbReference type="ARBA" id="ARBA00023239"/>
    </source>
</evidence>
<protein>
    <recommendedName>
        <fullName evidence="9">4-hydroxy-4-methyl-2-oxoglutarate aldolase</fullName>
        <shortName evidence="9">HMG aldolase</shortName>
        <ecNumber evidence="9">4.1.1.112</ecNumber>
        <ecNumber evidence="9">4.1.3.17</ecNumber>
    </recommendedName>
    <alternativeName>
        <fullName evidence="9">Oxaloacetate decarboxylase</fullName>
    </alternativeName>
</protein>
<keyword evidence="11" id="KW-1185">Reference proteome</keyword>
<dbReference type="EC" id="4.1.1.112" evidence="9"/>
<evidence type="ECO:0000256" key="8">
    <source>
        <dbReference type="ARBA" id="ARBA00047973"/>
    </source>
</evidence>
<reference evidence="10 11" key="1">
    <citation type="submission" date="2023-07" db="EMBL/GenBank/DDBJ databases">
        <title>Bacillus lucianemedeirus sp. nov, a new species isolated from an immunobiological production facility.</title>
        <authorList>
            <person name="Costa L.V."/>
            <person name="Miranda R.V.S.L."/>
            <person name="Brandao M.L.L."/>
            <person name="Reis C.M.F."/>
            <person name="Frazao A.M."/>
            <person name="Cruz F.V."/>
            <person name="Baio P.V.P."/>
            <person name="Veras J.F.C."/>
            <person name="Ramos J.N."/>
            <person name="Vieira V."/>
        </authorList>
    </citation>
    <scope>NUCLEOTIDE SEQUENCE [LARGE SCALE GENOMIC DNA]</scope>
    <source>
        <strain evidence="10 11">B190/17</strain>
    </source>
</reference>
<dbReference type="SUPFAM" id="SSF89562">
    <property type="entry name" value="RraA-like"/>
    <property type="match status" value="1"/>
</dbReference>
<dbReference type="Pfam" id="PF03737">
    <property type="entry name" value="RraA-like"/>
    <property type="match status" value="1"/>
</dbReference>
<evidence type="ECO:0000256" key="1">
    <source>
        <dbReference type="ARBA" id="ARBA00001342"/>
    </source>
</evidence>
<dbReference type="InterPro" id="IPR010203">
    <property type="entry name" value="RraA"/>
</dbReference>
<evidence type="ECO:0000256" key="4">
    <source>
        <dbReference type="ARBA" id="ARBA00011233"/>
    </source>
</evidence>
<comment type="caution">
    <text evidence="10">The sequence shown here is derived from an EMBL/GenBank/DDBJ whole genome shotgun (WGS) entry which is preliminary data.</text>
</comment>
<dbReference type="NCBIfam" id="TIGR01935">
    <property type="entry name" value="NOT-MenG"/>
    <property type="match status" value="1"/>
</dbReference>
<dbReference type="InterPro" id="IPR005493">
    <property type="entry name" value="RraA/RraA-like"/>
</dbReference>
<dbReference type="EMBL" id="JAUIYO010000007">
    <property type="protein sequence ID" value="MFK2826102.1"/>
    <property type="molecule type" value="Genomic_DNA"/>
</dbReference>
<dbReference type="EC" id="4.1.3.17" evidence="9"/>
<comment type="catalytic activity">
    <reaction evidence="8 9">
        <text>oxaloacetate + H(+) = pyruvate + CO2</text>
        <dbReference type="Rhea" id="RHEA:15641"/>
        <dbReference type="ChEBI" id="CHEBI:15361"/>
        <dbReference type="ChEBI" id="CHEBI:15378"/>
        <dbReference type="ChEBI" id="CHEBI:16452"/>
        <dbReference type="ChEBI" id="CHEBI:16526"/>
        <dbReference type="EC" id="4.1.1.112"/>
    </reaction>
</comment>
<evidence type="ECO:0000256" key="3">
    <source>
        <dbReference type="ARBA" id="ARBA00008621"/>
    </source>
</evidence>
<dbReference type="PANTHER" id="PTHR33254:SF4">
    <property type="entry name" value="4-HYDROXY-4-METHYL-2-OXOGLUTARATE ALDOLASE 3-RELATED"/>
    <property type="match status" value="1"/>
</dbReference>
<dbReference type="RefSeq" id="WP_404317032.1">
    <property type="nucleotide sequence ID" value="NZ_JAUIYO010000007.1"/>
</dbReference>
<dbReference type="Gene3D" id="3.50.30.40">
    <property type="entry name" value="Ribonuclease E inhibitor RraA/RraA-like"/>
    <property type="match status" value="1"/>
</dbReference>
<evidence type="ECO:0000313" key="10">
    <source>
        <dbReference type="EMBL" id="MFK2826102.1"/>
    </source>
</evidence>
<proteinExistence type="inferred from homology"/>